<keyword evidence="1" id="KW-0732">Signal</keyword>
<dbReference type="Proteomes" id="UP000680815">
    <property type="component" value="Unassembled WGS sequence"/>
</dbReference>
<evidence type="ECO:0000313" key="3">
    <source>
        <dbReference type="Proteomes" id="UP000680815"/>
    </source>
</evidence>
<gene>
    <name evidence="2" type="ORF">J5Y09_18265</name>
</gene>
<evidence type="ECO:0000313" key="2">
    <source>
        <dbReference type="EMBL" id="MBP0465877.1"/>
    </source>
</evidence>
<evidence type="ECO:0000256" key="1">
    <source>
        <dbReference type="SAM" id="SignalP"/>
    </source>
</evidence>
<dbReference type="RefSeq" id="WP_209353262.1">
    <property type="nucleotide sequence ID" value="NZ_JAGIYZ010000019.1"/>
</dbReference>
<evidence type="ECO:0008006" key="4">
    <source>
        <dbReference type="Google" id="ProtNLM"/>
    </source>
</evidence>
<proteinExistence type="predicted"/>
<accession>A0ABS4AX61</accession>
<name>A0ABS4AX61_9PROT</name>
<protein>
    <recommendedName>
        <fullName evidence="4">YARHG domain-containing protein</fullName>
    </recommendedName>
</protein>
<reference evidence="2 3" key="1">
    <citation type="submission" date="2021-03" db="EMBL/GenBank/DDBJ databases">
        <authorList>
            <person name="So Y."/>
        </authorList>
    </citation>
    <scope>NUCLEOTIDE SEQUENCE [LARGE SCALE GENOMIC DNA]</scope>
    <source>
        <strain evidence="2 3">PWR1</strain>
    </source>
</reference>
<feature type="chain" id="PRO_5046505596" description="YARHG domain-containing protein" evidence="1">
    <location>
        <begin position="24"/>
        <end position="95"/>
    </location>
</feature>
<dbReference type="EMBL" id="JAGIYZ010000019">
    <property type="protein sequence ID" value="MBP0465877.1"/>
    <property type="molecule type" value="Genomic_DNA"/>
</dbReference>
<feature type="signal peptide" evidence="1">
    <location>
        <begin position="1"/>
        <end position="23"/>
    </location>
</feature>
<comment type="caution">
    <text evidence="2">The sequence shown here is derived from an EMBL/GenBank/DDBJ whole genome shotgun (WGS) entry which is preliminary data.</text>
</comment>
<sequence length="95" mass="11194">MNRLLVIALATLPLAVLSREALASFCHRPTPPRCTMYLMSNSPNWEFEDCRGRIERFRQEVQVFLDCQRDEQATVIRELNEEVRQFNACARDRFC</sequence>
<keyword evidence="3" id="KW-1185">Reference proteome</keyword>
<organism evidence="2 3">
    <name type="scientific">Roseomonas nitratireducens</name>
    <dbReference type="NCBI Taxonomy" id="2820810"/>
    <lineage>
        <taxon>Bacteria</taxon>
        <taxon>Pseudomonadati</taxon>
        <taxon>Pseudomonadota</taxon>
        <taxon>Alphaproteobacteria</taxon>
        <taxon>Acetobacterales</taxon>
        <taxon>Roseomonadaceae</taxon>
        <taxon>Roseomonas</taxon>
    </lineage>
</organism>